<feature type="compositionally biased region" description="Basic and acidic residues" evidence="1">
    <location>
        <begin position="7"/>
        <end position="17"/>
    </location>
</feature>
<feature type="compositionally biased region" description="Low complexity" evidence="1">
    <location>
        <begin position="18"/>
        <end position="29"/>
    </location>
</feature>
<proteinExistence type="predicted"/>
<protein>
    <submittedName>
        <fullName evidence="2">Uncharacterized protein</fullName>
    </submittedName>
</protein>
<dbReference type="AlphaFoldDB" id="A0A5B7GEW5"/>
<evidence type="ECO:0000313" key="2">
    <source>
        <dbReference type="EMBL" id="MPC55698.1"/>
    </source>
</evidence>
<organism evidence="2 3">
    <name type="scientific">Portunus trituberculatus</name>
    <name type="common">Swimming crab</name>
    <name type="synonym">Neptunus trituberculatus</name>
    <dbReference type="NCBI Taxonomy" id="210409"/>
    <lineage>
        <taxon>Eukaryota</taxon>
        <taxon>Metazoa</taxon>
        <taxon>Ecdysozoa</taxon>
        <taxon>Arthropoda</taxon>
        <taxon>Crustacea</taxon>
        <taxon>Multicrustacea</taxon>
        <taxon>Malacostraca</taxon>
        <taxon>Eumalacostraca</taxon>
        <taxon>Eucarida</taxon>
        <taxon>Decapoda</taxon>
        <taxon>Pleocyemata</taxon>
        <taxon>Brachyura</taxon>
        <taxon>Eubrachyura</taxon>
        <taxon>Portunoidea</taxon>
        <taxon>Portunidae</taxon>
        <taxon>Portuninae</taxon>
        <taxon>Portunus</taxon>
    </lineage>
</organism>
<reference evidence="2 3" key="1">
    <citation type="submission" date="2019-05" db="EMBL/GenBank/DDBJ databases">
        <title>Another draft genome of Portunus trituberculatus and its Hox gene families provides insights of decapod evolution.</title>
        <authorList>
            <person name="Jeong J.-H."/>
            <person name="Song I."/>
            <person name="Kim S."/>
            <person name="Choi T."/>
            <person name="Kim D."/>
            <person name="Ryu S."/>
            <person name="Kim W."/>
        </authorList>
    </citation>
    <scope>NUCLEOTIDE SEQUENCE [LARGE SCALE GENOMIC DNA]</scope>
    <source>
        <tissue evidence="2">Muscle</tissue>
    </source>
</reference>
<accession>A0A5B7GEW5</accession>
<sequence length="64" mass="6965">MGKLTQRLREKDKDKEATSTGSSTGGKSTSLRLTCFLHLPTPRHATPRLAIPTNTCTDTCSSCR</sequence>
<evidence type="ECO:0000256" key="1">
    <source>
        <dbReference type="SAM" id="MobiDB-lite"/>
    </source>
</evidence>
<evidence type="ECO:0000313" key="3">
    <source>
        <dbReference type="Proteomes" id="UP000324222"/>
    </source>
</evidence>
<keyword evidence="3" id="KW-1185">Reference proteome</keyword>
<dbReference type="EMBL" id="VSRR010013375">
    <property type="protein sequence ID" value="MPC55698.1"/>
    <property type="molecule type" value="Genomic_DNA"/>
</dbReference>
<name>A0A5B7GEW5_PORTR</name>
<comment type="caution">
    <text evidence="2">The sequence shown here is derived from an EMBL/GenBank/DDBJ whole genome shotgun (WGS) entry which is preliminary data.</text>
</comment>
<feature type="region of interest" description="Disordered" evidence="1">
    <location>
        <begin position="1"/>
        <end position="29"/>
    </location>
</feature>
<gene>
    <name evidence="2" type="ORF">E2C01_049642</name>
</gene>
<dbReference type="Proteomes" id="UP000324222">
    <property type="component" value="Unassembled WGS sequence"/>
</dbReference>